<dbReference type="Proteomes" id="UP000464524">
    <property type="component" value="Chromosome"/>
</dbReference>
<dbReference type="KEGG" id="pmes:FX988_03522"/>
<evidence type="ECO:0000313" key="3">
    <source>
        <dbReference type="Proteomes" id="UP000464524"/>
    </source>
</evidence>
<evidence type="ECO:0008006" key="4">
    <source>
        <dbReference type="Google" id="ProtNLM"/>
    </source>
</evidence>
<feature type="transmembrane region" description="Helical" evidence="1">
    <location>
        <begin position="6"/>
        <end position="26"/>
    </location>
</feature>
<keyword evidence="1" id="KW-0812">Transmembrane</keyword>
<dbReference type="EMBL" id="CP047656">
    <property type="protein sequence ID" value="QHJ13261.1"/>
    <property type="molecule type" value="Genomic_DNA"/>
</dbReference>
<reference evidence="2 3" key="1">
    <citation type="submission" date="2019-12" db="EMBL/GenBank/DDBJ databases">
        <title>Genome sequencing and assembly of endphytes of Porphyra tenera.</title>
        <authorList>
            <person name="Park J.M."/>
            <person name="Shin R."/>
            <person name="Jo S.H."/>
        </authorList>
    </citation>
    <scope>NUCLEOTIDE SEQUENCE [LARGE SCALE GENOMIC DNA]</scope>
    <source>
        <strain evidence="2 3">GPM4</strain>
    </source>
</reference>
<gene>
    <name evidence="2" type="ORF">FX988_03522</name>
</gene>
<protein>
    <recommendedName>
        <fullName evidence="4">DUF2306 domain-containing protein</fullName>
    </recommendedName>
</protein>
<proteinExistence type="predicted"/>
<keyword evidence="1" id="KW-0472">Membrane</keyword>
<evidence type="ECO:0000256" key="1">
    <source>
        <dbReference type="SAM" id="Phobius"/>
    </source>
</evidence>
<keyword evidence="3" id="KW-1185">Reference proteome</keyword>
<evidence type="ECO:0000313" key="2">
    <source>
        <dbReference type="EMBL" id="QHJ13261.1"/>
    </source>
</evidence>
<feature type="transmembrane region" description="Helical" evidence="1">
    <location>
        <begin position="38"/>
        <end position="63"/>
    </location>
</feature>
<dbReference type="AlphaFoldDB" id="A0A857JQA7"/>
<accession>A0A857JQA7</accession>
<dbReference type="Pfam" id="PF10067">
    <property type="entry name" value="DUF2306"/>
    <property type="match status" value="1"/>
</dbReference>
<dbReference type="RefSeq" id="WP_160181370.1">
    <property type="nucleotide sequence ID" value="NZ_CP047656.1"/>
</dbReference>
<name>A0A857JQA7_9ALTE</name>
<dbReference type="OrthoDB" id="9815686at2"/>
<sequence length="128" mass="14316">MTYLQLAYFHLATVLPAFLIGTYLLANRKGTPTHRLLGKIYMSLMLTTALITLFMAAVVGPVLIGHFGYVHLFSLLVLYAVPRAYFAVRKGNIAKHKRSMILLYMGAILIAGGFTFTPGRMMYDWLLA</sequence>
<dbReference type="InterPro" id="IPR018750">
    <property type="entry name" value="DUF2306_membrane"/>
</dbReference>
<organism evidence="2 3">
    <name type="scientific">Paraglaciecola mesophila</name>
    <dbReference type="NCBI Taxonomy" id="197222"/>
    <lineage>
        <taxon>Bacteria</taxon>
        <taxon>Pseudomonadati</taxon>
        <taxon>Pseudomonadota</taxon>
        <taxon>Gammaproteobacteria</taxon>
        <taxon>Alteromonadales</taxon>
        <taxon>Alteromonadaceae</taxon>
        <taxon>Paraglaciecola</taxon>
    </lineage>
</organism>
<feature type="transmembrane region" description="Helical" evidence="1">
    <location>
        <begin position="100"/>
        <end position="117"/>
    </location>
</feature>
<keyword evidence="1" id="KW-1133">Transmembrane helix</keyword>
<feature type="transmembrane region" description="Helical" evidence="1">
    <location>
        <begin position="69"/>
        <end position="88"/>
    </location>
</feature>